<evidence type="ECO:0000313" key="1">
    <source>
        <dbReference type="EMBL" id="KAF6162591.1"/>
    </source>
</evidence>
<gene>
    <name evidence="1" type="ORF">GIB67_003137</name>
</gene>
<protein>
    <submittedName>
        <fullName evidence="1">Uncharacterized protein</fullName>
    </submittedName>
</protein>
<proteinExistence type="predicted"/>
<reference evidence="1 2" key="1">
    <citation type="journal article" date="2020" name="IScience">
        <title>Genome Sequencing of the Endangered Kingdonia uniflora (Circaeasteraceae, Ranunculales) Reveals Potential Mechanisms of Evolutionary Specialization.</title>
        <authorList>
            <person name="Sun Y."/>
            <person name="Deng T."/>
            <person name="Zhang A."/>
            <person name="Moore M.J."/>
            <person name="Landis J.B."/>
            <person name="Lin N."/>
            <person name="Zhang H."/>
            <person name="Zhang X."/>
            <person name="Huang J."/>
            <person name="Zhang X."/>
            <person name="Sun H."/>
            <person name="Wang H."/>
        </authorList>
    </citation>
    <scope>NUCLEOTIDE SEQUENCE [LARGE SCALE GENOMIC DNA]</scope>
    <source>
        <strain evidence="1">TB1705</strain>
        <tissue evidence="1">Leaf</tissue>
    </source>
</reference>
<dbReference type="OrthoDB" id="2017825at2759"/>
<keyword evidence="2" id="KW-1185">Reference proteome</keyword>
<dbReference type="PANTHER" id="PTHR35097">
    <property type="entry name" value="GDSL ESTERASE/LIPASE"/>
    <property type="match status" value="1"/>
</dbReference>
<organism evidence="1 2">
    <name type="scientific">Kingdonia uniflora</name>
    <dbReference type="NCBI Taxonomy" id="39325"/>
    <lineage>
        <taxon>Eukaryota</taxon>
        <taxon>Viridiplantae</taxon>
        <taxon>Streptophyta</taxon>
        <taxon>Embryophyta</taxon>
        <taxon>Tracheophyta</taxon>
        <taxon>Spermatophyta</taxon>
        <taxon>Magnoliopsida</taxon>
        <taxon>Ranunculales</taxon>
        <taxon>Circaeasteraceae</taxon>
        <taxon>Kingdonia</taxon>
    </lineage>
</organism>
<sequence length="241" mass="26918">MDVVLDKLKEFTYTLLYNPQSYCCCHNPIEILKRLQREAFSDIMKLGDRLDKHDRLLSSFYKSTPFNHSTTHLSGEVDVGGALLFVDNVGGCTALNEAGIRTGIHSRFTFQTNITSNDAFAAEFVSAQSDKANSDDVLGSPLSLTEVMYSTNFNNCDSAVVIPWGARWKDVAVASNPLPQVSLPLPFIYCLNPDFVCEKYLFQVFQWLSARRTLIFGTNPYGLHFHRASDIWAISVGLPSS</sequence>
<evidence type="ECO:0000313" key="2">
    <source>
        <dbReference type="Proteomes" id="UP000541444"/>
    </source>
</evidence>
<dbReference type="AlphaFoldDB" id="A0A7J7N5V6"/>
<accession>A0A7J7N5V6</accession>
<dbReference type="PANTHER" id="PTHR35097:SF1">
    <property type="entry name" value="GDSL ESTERASE_LIPASE"/>
    <property type="match status" value="1"/>
</dbReference>
<comment type="caution">
    <text evidence="1">The sequence shown here is derived from an EMBL/GenBank/DDBJ whole genome shotgun (WGS) entry which is preliminary data.</text>
</comment>
<name>A0A7J7N5V6_9MAGN</name>
<dbReference type="EMBL" id="JACGCM010001019">
    <property type="protein sequence ID" value="KAF6162591.1"/>
    <property type="molecule type" value="Genomic_DNA"/>
</dbReference>
<dbReference type="Proteomes" id="UP000541444">
    <property type="component" value="Unassembled WGS sequence"/>
</dbReference>